<keyword evidence="5" id="KW-0472">Membrane</keyword>
<dbReference type="EMBL" id="BPLR01014865">
    <property type="protein sequence ID" value="GIY71819.1"/>
    <property type="molecule type" value="Genomic_DNA"/>
</dbReference>
<evidence type="ECO:0000256" key="3">
    <source>
        <dbReference type="ARBA" id="ARBA00022989"/>
    </source>
</evidence>
<evidence type="ECO:0000313" key="11">
    <source>
        <dbReference type="Proteomes" id="UP001054945"/>
    </source>
</evidence>
<evidence type="ECO:0000259" key="9">
    <source>
        <dbReference type="Pfam" id="PF01094"/>
    </source>
</evidence>
<dbReference type="GO" id="GO:0007214">
    <property type="term" value="P:gamma-aminobutyric acid signaling pathway"/>
    <property type="evidence" value="ECO:0007669"/>
    <property type="project" value="TreeGrafter"/>
</dbReference>
<dbReference type="InterPro" id="IPR028082">
    <property type="entry name" value="Peripla_BP_I"/>
</dbReference>
<evidence type="ECO:0000256" key="4">
    <source>
        <dbReference type="ARBA" id="ARBA00023040"/>
    </source>
</evidence>
<evidence type="ECO:0000256" key="8">
    <source>
        <dbReference type="ARBA" id="ARBA00023224"/>
    </source>
</evidence>
<comment type="caution">
    <text evidence="10">The sequence shown here is derived from an EMBL/GenBank/DDBJ whole genome shotgun (WGS) entry which is preliminary data.</text>
</comment>
<evidence type="ECO:0000256" key="2">
    <source>
        <dbReference type="ARBA" id="ARBA00022692"/>
    </source>
</evidence>
<protein>
    <submittedName>
        <fullName evidence="10">Gamma-aminobutyric acid type B receptor subunit 1</fullName>
    </submittedName>
</protein>
<feature type="domain" description="Receptor ligand binding region" evidence="9">
    <location>
        <begin position="22"/>
        <end position="82"/>
    </location>
</feature>
<dbReference type="SUPFAM" id="SSF53822">
    <property type="entry name" value="Periplasmic binding protein-like I"/>
    <property type="match status" value="1"/>
</dbReference>
<keyword evidence="2" id="KW-0812">Transmembrane</keyword>
<comment type="subcellular location">
    <subcellularLocation>
        <location evidence="1">Membrane</location>
    </subcellularLocation>
</comment>
<evidence type="ECO:0000256" key="5">
    <source>
        <dbReference type="ARBA" id="ARBA00023136"/>
    </source>
</evidence>
<organism evidence="10 11">
    <name type="scientific">Caerostris extrusa</name>
    <name type="common">Bark spider</name>
    <name type="synonym">Caerostris bankana</name>
    <dbReference type="NCBI Taxonomy" id="172846"/>
    <lineage>
        <taxon>Eukaryota</taxon>
        <taxon>Metazoa</taxon>
        <taxon>Ecdysozoa</taxon>
        <taxon>Arthropoda</taxon>
        <taxon>Chelicerata</taxon>
        <taxon>Arachnida</taxon>
        <taxon>Araneae</taxon>
        <taxon>Araneomorphae</taxon>
        <taxon>Entelegynae</taxon>
        <taxon>Araneoidea</taxon>
        <taxon>Araneidae</taxon>
        <taxon>Caerostris</taxon>
    </lineage>
</organism>
<dbReference type="AlphaFoldDB" id="A0AAV4VPV0"/>
<dbReference type="InterPro" id="IPR001828">
    <property type="entry name" value="ANF_lig-bd_rcpt"/>
</dbReference>
<gene>
    <name evidence="10" type="primary">gbb-1</name>
    <name evidence="10" type="ORF">CEXT_81271</name>
</gene>
<dbReference type="PANTHER" id="PTHR10519">
    <property type="entry name" value="GABA-B RECEPTOR"/>
    <property type="match status" value="1"/>
</dbReference>
<dbReference type="InterPro" id="IPR002455">
    <property type="entry name" value="GPCR3_GABA-B"/>
</dbReference>
<dbReference type="GO" id="GO:0038039">
    <property type="term" value="C:G protein-coupled receptor heterodimeric complex"/>
    <property type="evidence" value="ECO:0007669"/>
    <property type="project" value="TreeGrafter"/>
</dbReference>
<reference evidence="10 11" key="1">
    <citation type="submission" date="2021-06" db="EMBL/GenBank/DDBJ databases">
        <title>Caerostris extrusa draft genome.</title>
        <authorList>
            <person name="Kono N."/>
            <person name="Arakawa K."/>
        </authorList>
    </citation>
    <scope>NUCLEOTIDE SEQUENCE [LARGE SCALE GENOMIC DNA]</scope>
</reference>
<sequence>MVNFEEKWACITMREWRIMIAVSFLSDPTDAIRNVLRQDARIIVGMFYVAAAEKVLCEAYWHKMYGRHYVWFLIGWYEDDWYLLRTSPQLHCSANEGGGRRSLDH</sequence>
<dbReference type="Proteomes" id="UP001054945">
    <property type="component" value="Unassembled WGS sequence"/>
</dbReference>
<evidence type="ECO:0000256" key="6">
    <source>
        <dbReference type="ARBA" id="ARBA00023170"/>
    </source>
</evidence>
<evidence type="ECO:0000256" key="1">
    <source>
        <dbReference type="ARBA" id="ARBA00004370"/>
    </source>
</evidence>
<evidence type="ECO:0000256" key="7">
    <source>
        <dbReference type="ARBA" id="ARBA00023180"/>
    </source>
</evidence>
<name>A0AAV4VPV0_CAEEX</name>
<dbReference type="Pfam" id="PF01094">
    <property type="entry name" value="ANF_receptor"/>
    <property type="match status" value="1"/>
</dbReference>
<keyword evidence="3" id="KW-1133">Transmembrane helix</keyword>
<dbReference type="GO" id="GO:0004965">
    <property type="term" value="F:G protein-coupled GABA receptor activity"/>
    <property type="evidence" value="ECO:0007669"/>
    <property type="project" value="InterPro"/>
</dbReference>
<dbReference type="Gene3D" id="3.40.50.2300">
    <property type="match status" value="1"/>
</dbReference>
<keyword evidence="6 10" id="KW-0675">Receptor</keyword>
<keyword evidence="7" id="KW-0325">Glycoprotein</keyword>
<dbReference type="PANTHER" id="PTHR10519:SF77">
    <property type="entry name" value="GAMMA-AMINOBUTYRIC ACID TYPE B RECEPTOR SUBUNIT 1"/>
    <property type="match status" value="1"/>
</dbReference>
<keyword evidence="11" id="KW-1185">Reference proteome</keyword>
<proteinExistence type="predicted"/>
<dbReference type="PRINTS" id="PR01176">
    <property type="entry name" value="GABABRECEPTR"/>
</dbReference>
<accession>A0AAV4VPV0</accession>
<evidence type="ECO:0000313" key="10">
    <source>
        <dbReference type="EMBL" id="GIY71819.1"/>
    </source>
</evidence>
<keyword evidence="4" id="KW-0297">G-protein coupled receptor</keyword>
<keyword evidence="8" id="KW-0807">Transducer</keyword>